<sequence length="229" mass="21968">MALVATSAALLVAPVLMAPASASTTAVALGNAAPFAVLAGTTVTNTGSSQISGSVGVSPGSAVTGFPPGLISGGTIDAADTTAQAAQASLTTAYLDAAAQTPVTVNASDLGGQTLVPGVYQNAAAMSLTGTVTLNAEGNANAVFVFLAGSTLTTAPSSSVVLTGGAQACNVFWQVGSSATIGTTTNFAGSVLALTSISVQTGATINGRVLARNGQVSLEGDTITVPTCS</sequence>
<proteinExistence type="inferred from homology"/>
<protein>
    <recommendedName>
        <fullName evidence="4">Ice-binding protein</fullName>
    </recommendedName>
</protein>
<dbReference type="EMBL" id="AUZY01001956">
    <property type="protein sequence ID" value="EQD73453.1"/>
    <property type="molecule type" value="Genomic_DNA"/>
</dbReference>
<reference evidence="3" key="1">
    <citation type="submission" date="2013-08" db="EMBL/GenBank/DDBJ databases">
        <authorList>
            <person name="Mendez C."/>
            <person name="Richter M."/>
            <person name="Ferrer M."/>
            <person name="Sanchez J."/>
        </authorList>
    </citation>
    <scope>NUCLEOTIDE SEQUENCE</scope>
</reference>
<dbReference type="InterPro" id="IPR021884">
    <property type="entry name" value="Ice-bd_prot"/>
</dbReference>
<organism evidence="3">
    <name type="scientific">mine drainage metagenome</name>
    <dbReference type="NCBI Taxonomy" id="410659"/>
    <lineage>
        <taxon>unclassified sequences</taxon>
        <taxon>metagenomes</taxon>
        <taxon>ecological metagenomes</taxon>
    </lineage>
</organism>
<name>T1BXR6_9ZZZZ</name>
<dbReference type="Pfam" id="PF11999">
    <property type="entry name" value="Ice_binding"/>
    <property type="match status" value="1"/>
</dbReference>
<dbReference type="AlphaFoldDB" id="T1BXR6"/>
<accession>T1BXR6</accession>
<feature type="non-terminal residue" evidence="3">
    <location>
        <position position="229"/>
    </location>
</feature>
<comment type="caution">
    <text evidence="3">The sequence shown here is derived from an EMBL/GenBank/DDBJ whole genome shotgun (WGS) entry which is preliminary data.</text>
</comment>
<evidence type="ECO:0000313" key="3">
    <source>
        <dbReference type="EMBL" id="EQD73453.1"/>
    </source>
</evidence>
<evidence type="ECO:0008006" key="4">
    <source>
        <dbReference type="Google" id="ProtNLM"/>
    </source>
</evidence>
<keyword evidence="2" id="KW-0732">Signal</keyword>
<reference evidence="3" key="2">
    <citation type="journal article" date="2014" name="ISME J.">
        <title>Microbial stratification in low pH oxic and suboxic macroscopic growths along an acid mine drainage.</title>
        <authorList>
            <person name="Mendez-Garcia C."/>
            <person name="Mesa V."/>
            <person name="Sprenger R.R."/>
            <person name="Richter M."/>
            <person name="Diez M.S."/>
            <person name="Solano J."/>
            <person name="Bargiela R."/>
            <person name="Golyshina O.V."/>
            <person name="Manteca A."/>
            <person name="Ramos J.L."/>
            <person name="Gallego J.R."/>
            <person name="Llorente I."/>
            <person name="Martins Dos Santos V.A."/>
            <person name="Jensen O.N."/>
            <person name="Pelaez A.I."/>
            <person name="Sanchez J."/>
            <person name="Ferrer M."/>
        </authorList>
    </citation>
    <scope>NUCLEOTIDE SEQUENCE</scope>
</reference>
<evidence type="ECO:0000256" key="1">
    <source>
        <dbReference type="ARBA" id="ARBA00005445"/>
    </source>
</evidence>
<gene>
    <name evidence="3" type="ORF">B1B_03212</name>
</gene>
<comment type="similarity">
    <text evidence="1">Belongs to the ice-binding protein family.</text>
</comment>
<evidence type="ECO:0000256" key="2">
    <source>
        <dbReference type="ARBA" id="ARBA00022729"/>
    </source>
</evidence>